<dbReference type="InterPro" id="IPR029063">
    <property type="entry name" value="SAM-dependent_MTases_sf"/>
</dbReference>
<dbReference type="PROSITE" id="PS00094">
    <property type="entry name" value="C5_MTASE_1"/>
    <property type="match status" value="1"/>
</dbReference>
<name>A0A3A3GH68_PANTH</name>
<dbReference type="SUPFAM" id="SSF53335">
    <property type="entry name" value="S-adenosyl-L-methionine-dependent methyltransferases"/>
    <property type="match status" value="1"/>
</dbReference>
<dbReference type="PANTHER" id="PTHR10629">
    <property type="entry name" value="CYTOSINE-SPECIFIC METHYLTRANSFERASE"/>
    <property type="match status" value="1"/>
</dbReference>
<dbReference type="PRINTS" id="PR00105">
    <property type="entry name" value="C5METTRFRASE"/>
</dbReference>
<dbReference type="Proteomes" id="UP000266177">
    <property type="component" value="Unassembled WGS sequence"/>
</dbReference>
<dbReference type="EC" id="2.1.1.37" evidence="1"/>
<evidence type="ECO:0000256" key="2">
    <source>
        <dbReference type="ARBA" id="ARBA00022603"/>
    </source>
</evidence>
<evidence type="ECO:0000256" key="5">
    <source>
        <dbReference type="ARBA" id="ARBA00022747"/>
    </source>
</evidence>
<evidence type="ECO:0000256" key="4">
    <source>
        <dbReference type="ARBA" id="ARBA00022691"/>
    </source>
</evidence>
<dbReference type="Gene3D" id="3.90.120.10">
    <property type="entry name" value="DNA Methylase, subunit A, domain 2"/>
    <property type="match status" value="1"/>
</dbReference>
<evidence type="ECO:0000313" key="8">
    <source>
        <dbReference type="Proteomes" id="UP000266177"/>
    </source>
</evidence>
<dbReference type="GO" id="GO:0032259">
    <property type="term" value="P:methylation"/>
    <property type="evidence" value="ECO:0007669"/>
    <property type="project" value="UniProtKB-KW"/>
</dbReference>
<evidence type="ECO:0000256" key="6">
    <source>
        <dbReference type="PROSITE-ProRule" id="PRU01016"/>
    </source>
</evidence>
<dbReference type="AlphaFoldDB" id="A0A3A3GH68"/>
<evidence type="ECO:0000256" key="3">
    <source>
        <dbReference type="ARBA" id="ARBA00022679"/>
    </source>
</evidence>
<gene>
    <name evidence="7" type="ORF">DQX05_11785</name>
</gene>
<dbReference type="InterPro" id="IPR018117">
    <property type="entry name" value="C5_DNA_meth_AS"/>
</dbReference>
<organism evidence="7 8">
    <name type="scientific">Paenibacillus thiaminolyticus</name>
    <name type="common">Bacillus thiaminolyticus</name>
    <dbReference type="NCBI Taxonomy" id="49283"/>
    <lineage>
        <taxon>Bacteria</taxon>
        <taxon>Bacillati</taxon>
        <taxon>Bacillota</taxon>
        <taxon>Bacilli</taxon>
        <taxon>Bacillales</taxon>
        <taxon>Paenibacillaceae</taxon>
        <taxon>Paenibacillus</taxon>
    </lineage>
</organism>
<dbReference type="InterPro" id="IPR001525">
    <property type="entry name" value="C5_MeTfrase"/>
</dbReference>
<dbReference type="PROSITE" id="PS51679">
    <property type="entry name" value="SAM_MT_C5"/>
    <property type="match status" value="1"/>
</dbReference>
<sequence length="387" mass="43346">MKALELFAGAGGLALGTEKAGFKHVAVAEWNSDACSTLRLNRPWWNIVEGDVRHLAYSDFGHDLDLVAGGPPCQPFSLGGRHQAWNDDRDMFPEAIRAVREIRPKAFLFENVRGLARKSFSTYIEYIVLQLTYPSLSRKDKESWQDHLSRLERHHTGTGGNKLEYKVIPPRVLNAADYGIPQRRERIFFVGFRADIDAQWSFPEATHSQYALQIAKWVTGDYWSSRSISPTQAPPSSKMLESLVQVTMDDPLIPWMTLRDAISDLPDPLVETSIANHIYQPGAKPYPGHTGSVLDEPSKTLKAGAHGVPGGENMIAFPDGTYRYLTVRESARVQTFPDSYIFQGSWSEAMRQIGNAVPMDLAAQVAKQIYDALKQAELQKKSLKRCV</sequence>
<keyword evidence="5" id="KW-0680">Restriction system</keyword>
<dbReference type="GO" id="GO:0044027">
    <property type="term" value="P:negative regulation of gene expression via chromosomal CpG island methylation"/>
    <property type="evidence" value="ECO:0007669"/>
    <property type="project" value="TreeGrafter"/>
</dbReference>
<evidence type="ECO:0000313" key="7">
    <source>
        <dbReference type="EMBL" id="RJG23707.1"/>
    </source>
</evidence>
<feature type="active site" evidence="6">
    <location>
        <position position="73"/>
    </location>
</feature>
<proteinExistence type="inferred from homology"/>
<dbReference type="GO" id="GO:0003677">
    <property type="term" value="F:DNA binding"/>
    <property type="evidence" value="ECO:0007669"/>
    <property type="project" value="TreeGrafter"/>
</dbReference>
<dbReference type="EMBL" id="QYZD01000009">
    <property type="protein sequence ID" value="RJG23707.1"/>
    <property type="molecule type" value="Genomic_DNA"/>
</dbReference>
<dbReference type="GO" id="GO:0009307">
    <property type="term" value="P:DNA restriction-modification system"/>
    <property type="evidence" value="ECO:0007669"/>
    <property type="project" value="UniProtKB-KW"/>
</dbReference>
<evidence type="ECO:0000256" key="1">
    <source>
        <dbReference type="ARBA" id="ARBA00011975"/>
    </source>
</evidence>
<keyword evidence="3 6" id="KW-0808">Transferase</keyword>
<accession>A0A3A3GH68</accession>
<dbReference type="OrthoDB" id="9813719at2"/>
<protein>
    <recommendedName>
        <fullName evidence="1">DNA (cytosine-5-)-methyltransferase</fullName>
        <ecNumber evidence="1">2.1.1.37</ecNumber>
    </recommendedName>
</protein>
<comment type="caution">
    <text evidence="7">The sequence shown here is derived from an EMBL/GenBank/DDBJ whole genome shotgun (WGS) entry which is preliminary data.</text>
</comment>
<reference evidence="7 8" key="1">
    <citation type="submission" date="2018-09" db="EMBL/GenBank/DDBJ databases">
        <title>Paenibacillus SK2017-BO5.</title>
        <authorList>
            <person name="Piskunova J.V."/>
            <person name="Dubiley S.A."/>
            <person name="Severinov K.V."/>
        </authorList>
    </citation>
    <scope>NUCLEOTIDE SEQUENCE [LARGE SCALE GENOMIC DNA]</scope>
    <source>
        <strain evidence="7 8">BO5</strain>
    </source>
</reference>
<dbReference type="GO" id="GO:0003886">
    <property type="term" value="F:DNA (cytosine-5-)-methyltransferase activity"/>
    <property type="evidence" value="ECO:0007669"/>
    <property type="project" value="UniProtKB-EC"/>
</dbReference>
<dbReference type="PANTHER" id="PTHR10629:SF52">
    <property type="entry name" value="DNA (CYTOSINE-5)-METHYLTRANSFERASE 1"/>
    <property type="match status" value="1"/>
</dbReference>
<dbReference type="Gene3D" id="3.40.50.150">
    <property type="entry name" value="Vaccinia Virus protein VP39"/>
    <property type="match status" value="1"/>
</dbReference>
<keyword evidence="4 6" id="KW-0949">S-adenosyl-L-methionine</keyword>
<keyword evidence="2 6" id="KW-0489">Methyltransferase</keyword>
<dbReference type="InterPro" id="IPR050390">
    <property type="entry name" value="C5-Methyltransferase"/>
</dbReference>
<dbReference type="Pfam" id="PF00145">
    <property type="entry name" value="DNA_methylase"/>
    <property type="match status" value="2"/>
</dbReference>
<dbReference type="RefSeq" id="WP_119793770.1">
    <property type="nucleotide sequence ID" value="NZ_QYZD01000009.1"/>
</dbReference>
<comment type="similarity">
    <text evidence="6">Belongs to the class I-like SAM-binding methyltransferase superfamily. C5-methyltransferase family.</text>
</comment>